<feature type="compositionally biased region" description="Low complexity" evidence="1">
    <location>
        <begin position="10"/>
        <end position="26"/>
    </location>
</feature>
<evidence type="ECO:0000313" key="3">
    <source>
        <dbReference type="Proteomes" id="UP000076532"/>
    </source>
</evidence>
<evidence type="ECO:0000313" key="2">
    <source>
        <dbReference type="EMBL" id="KZP16024.1"/>
    </source>
</evidence>
<feature type="region of interest" description="Disordered" evidence="1">
    <location>
        <begin position="1"/>
        <end position="98"/>
    </location>
</feature>
<gene>
    <name evidence="2" type="ORF">FIBSPDRAFT_866527</name>
</gene>
<organism evidence="2 3">
    <name type="scientific">Athelia psychrophila</name>
    <dbReference type="NCBI Taxonomy" id="1759441"/>
    <lineage>
        <taxon>Eukaryota</taxon>
        <taxon>Fungi</taxon>
        <taxon>Dikarya</taxon>
        <taxon>Basidiomycota</taxon>
        <taxon>Agaricomycotina</taxon>
        <taxon>Agaricomycetes</taxon>
        <taxon>Agaricomycetidae</taxon>
        <taxon>Atheliales</taxon>
        <taxon>Atheliaceae</taxon>
        <taxon>Athelia</taxon>
    </lineage>
</organism>
<keyword evidence="3" id="KW-1185">Reference proteome</keyword>
<protein>
    <submittedName>
        <fullName evidence="2">Uncharacterized protein</fullName>
    </submittedName>
</protein>
<dbReference type="Proteomes" id="UP000076532">
    <property type="component" value="Unassembled WGS sequence"/>
</dbReference>
<name>A0A166ER53_9AGAM</name>
<dbReference type="AlphaFoldDB" id="A0A166ER53"/>
<proteinExistence type="predicted"/>
<reference evidence="2 3" key="1">
    <citation type="journal article" date="2016" name="Mol. Biol. Evol.">
        <title>Comparative Genomics of Early-Diverging Mushroom-Forming Fungi Provides Insights into the Origins of Lignocellulose Decay Capabilities.</title>
        <authorList>
            <person name="Nagy L.G."/>
            <person name="Riley R."/>
            <person name="Tritt A."/>
            <person name="Adam C."/>
            <person name="Daum C."/>
            <person name="Floudas D."/>
            <person name="Sun H."/>
            <person name="Yadav J.S."/>
            <person name="Pangilinan J."/>
            <person name="Larsson K.H."/>
            <person name="Matsuura K."/>
            <person name="Barry K."/>
            <person name="Labutti K."/>
            <person name="Kuo R."/>
            <person name="Ohm R.A."/>
            <person name="Bhattacharya S.S."/>
            <person name="Shirouzu T."/>
            <person name="Yoshinaga Y."/>
            <person name="Martin F.M."/>
            <person name="Grigoriev I.V."/>
            <person name="Hibbett D.S."/>
        </authorList>
    </citation>
    <scope>NUCLEOTIDE SEQUENCE [LARGE SCALE GENOMIC DNA]</scope>
    <source>
        <strain evidence="2 3">CBS 109695</strain>
    </source>
</reference>
<sequence>MGVRAAQTAGLTLTLPSLGPGRSSPSSSPPPSPARIRLSREHLKGQRRPVPTSIPRLLLPQRRTERGGVLPHVRPGIRLGHAARHPHQRNSREGHARAASLSLALRRLSATAPGATDSSTIAVIANMEALRAVP</sequence>
<accession>A0A166ER53</accession>
<evidence type="ECO:0000256" key="1">
    <source>
        <dbReference type="SAM" id="MobiDB-lite"/>
    </source>
</evidence>
<dbReference type="EMBL" id="KV417598">
    <property type="protein sequence ID" value="KZP16024.1"/>
    <property type="molecule type" value="Genomic_DNA"/>
</dbReference>